<name>A0AAE0L3Z7_9CHLO</name>
<proteinExistence type="predicted"/>
<dbReference type="GO" id="GO:0006606">
    <property type="term" value="P:protein import into nucleus"/>
    <property type="evidence" value="ECO:0007669"/>
    <property type="project" value="TreeGrafter"/>
</dbReference>
<sequence>MVSGALQDDPSGFKEEMFVARGSALNLLGIIATSQGPGAAEAAADDKSSRKRKTSARIAKKKSNCAGGSILAYLAQLQMPPSGADPAGREVSLYYGVMMAYGGCSKYLATQPESTISTFVRSRVLPLFDTFTSPYLMACANWVLGELAGVLKGSVANMVHPALLRTLAAPDTEDTSWQPVRSSAAGALTRLLQESCWPKDWSPLLMTAVAGCSAEDEEEAIRAFGAPAVGRMEMPPTPQPPAVERAFAAVAAFVQVLEDAAEEPDGMEDDSKARPASARSLAGTPGAVPPSHLLAAPVARLLGRAWLASEWGVPQLEGAPPPSCLPECSKFLALLLQATMDPASDFNLGAGAAPLVNCYAGLLAEWPAYEEEEDEAALLALDTILDLSLCATQEHMVLGAPMEGILAFLIGTMQSASSEPASRACFRVHRILEHLTTNASIVPMAAADAAAVSTSCAACGRLQGLECNEEGALPPLAAPLCLAVAAGVSRQPEAVIPALHAGNGVTDWVKALRDVLAAGKLGMVSELRVAACSLARLLQALGGTGSTELRVSVMEAVLTALVQVRKQRQEQDLDVAESDVEEEDEEDDDEGVDSSEEEEEEEEETEEQFLARYAEAAKELEEGLEDHDNGEVDEPDTELSLGGLFSGKNGEPVITDEHAMDPAMASIFLAWLQAHASSSDHTALSAVLQARPVPGLVHISKLSEFVATFTTPQQ</sequence>
<reference evidence="2 3" key="1">
    <citation type="journal article" date="2015" name="Genome Biol. Evol.">
        <title>Comparative Genomics of a Bacterivorous Green Alga Reveals Evolutionary Causalities and Consequences of Phago-Mixotrophic Mode of Nutrition.</title>
        <authorList>
            <person name="Burns J.A."/>
            <person name="Paasch A."/>
            <person name="Narechania A."/>
            <person name="Kim E."/>
        </authorList>
    </citation>
    <scope>NUCLEOTIDE SEQUENCE [LARGE SCALE GENOMIC DNA]</scope>
    <source>
        <strain evidence="2 3">PLY_AMNH</strain>
    </source>
</reference>
<accession>A0AAE0L3Z7</accession>
<evidence type="ECO:0000256" key="1">
    <source>
        <dbReference type="SAM" id="MobiDB-lite"/>
    </source>
</evidence>
<dbReference type="InterPro" id="IPR016024">
    <property type="entry name" value="ARM-type_fold"/>
</dbReference>
<dbReference type="GO" id="GO:0005635">
    <property type="term" value="C:nuclear envelope"/>
    <property type="evidence" value="ECO:0007669"/>
    <property type="project" value="TreeGrafter"/>
</dbReference>
<feature type="region of interest" description="Disordered" evidence="1">
    <location>
        <begin position="569"/>
        <end position="608"/>
    </location>
</feature>
<feature type="compositionally biased region" description="Acidic residues" evidence="1">
    <location>
        <begin position="572"/>
        <end position="607"/>
    </location>
</feature>
<dbReference type="GO" id="GO:0006611">
    <property type="term" value="P:protein export from nucleus"/>
    <property type="evidence" value="ECO:0007669"/>
    <property type="project" value="TreeGrafter"/>
</dbReference>
<comment type="caution">
    <text evidence="2">The sequence shown here is derived from an EMBL/GenBank/DDBJ whole genome shotgun (WGS) entry which is preliminary data.</text>
</comment>
<keyword evidence="3" id="KW-1185">Reference proteome</keyword>
<protein>
    <recommendedName>
        <fullName evidence="4">Importin N-terminal domain-containing protein</fullName>
    </recommendedName>
</protein>
<dbReference type="GO" id="GO:0005829">
    <property type="term" value="C:cytosol"/>
    <property type="evidence" value="ECO:0007669"/>
    <property type="project" value="TreeGrafter"/>
</dbReference>
<evidence type="ECO:0008006" key="4">
    <source>
        <dbReference type="Google" id="ProtNLM"/>
    </source>
</evidence>
<organism evidence="2 3">
    <name type="scientific">Cymbomonas tetramitiformis</name>
    <dbReference type="NCBI Taxonomy" id="36881"/>
    <lineage>
        <taxon>Eukaryota</taxon>
        <taxon>Viridiplantae</taxon>
        <taxon>Chlorophyta</taxon>
        <taxon>Pyramimonadophyceae</taxon>
        <taxon>Pyramimonadales</taxon>
        <taxon>Pyramimonadaceae</taxon>
        <taxon>Cymbomonas</taxon>
    </lineage>
</organism>
<dbReference type="PANTHER" id="PTHR10997:SF29">
    <property type="entry name" value="ARM REPEAT SUPERFAMILY PROTEIN"/>
    <property type="match status" value="1"/>
</dbReference>
<feature type="region of interest" description="Disordered" evidence="1">
    <location>
        <begin position="261"/>
        <end position="285"/>
    </location>
</feature>
<evidence type="ECO:0000313" key="2">
    <source>
        <dbReference type="EMBL" id="KAK3270920.1"/>
    </source>
</evidence>
<dbReference type="SUPFAM" id="SSF48371">
    <property type="entry name" value="ARM repeat"/>
    <property type="match status" value="1"/>
</dbReference>
<dbReference type="AlphaFoldDB" id="A0AAE0L3Z7"/>
<evidence type="ECO:0000313" key="3">
    <source>
        <dbReference type="Proteomes" id="UP001190700"/>
    </source>
</evidence>
<dbReference type="EMBL" id="LGRX02010131">
    <property type="protein sequence ID" value="KAK3270920.1"/>
    <property type="molecule type" value="Genomic_DNA"/>
</dbReference>
<gene>
    <name evidence="2" type="ORF">CYMTET_20707</name>
</gene>
<dbReference type="PANTHER" id="PTHR10997">
    <property type="entry name" value="IMPORTIN-7, 8, 11"/>
    <property type="match status" value="1"/>
</dbReference>
<dbReference type="GO" id="GO:0005049">
    <property type="term" value="F:nuclear export signal receptor activity"/>
    <property type="evidence" value="ECO:0007669"/>
    <property type="project" value="TreeGrafter"/>
</dbReference>
<dbReference type="Proteomes" id="UP001190700">
    <property type="component" value="Unassembled WGS sequence"/>
</dbReference>